<feature type="region of interest" description="Disordered" evidence="1">
    <location>
        <begin position="1"/>
        <end position="66"/>
    </location>
</feature>
<feature type="compositionally biased region" description="Low complexity" evidence="1">
    <location>
        <begin position="14"/>
        <end position="39"/>
    </location>
</feature>
<gene>
    <name evidence="2" type="ORF">HMN09_00972900</name>
</gene>
<organism evidence="2 3">
    <name type="scientific">Mycena chlorophos</name>
    <name type="common">Agaric fungus</name>
    <name type="synonym">Agaricus chlorophos</name>
    <dbReference type="NCBI Taxonomy" id="658473"/>
    <lineage>
        <taxon>Eukaryota</taxon>
        <taxon>Fungi</taxon>
        <taxon>Dikarya</taxon>
        <taxon>Basidiomycota</taxon>
        <taxon>Agaricomycotina</taxon>
        <taxon>Agaricomycetes</taxon>
        <taxon>Agaricomycetidae</taxon>
        <taxon>Agaricales</taxon>
        <taxon>Marasmiineae</taxon>
        <taxon>Mycenaceae</taxon>
        <taxon>Mycena</taxon>
    </lineage>
</organism>
<feature type="compositionally biased region" description="Basic residues" evidence="1">
    <location>
        <begin position="1"/>
        <end position="13"/>
    </location>
</feature>
<dbReference type="EMBL" id="JACAZE010000014">
    <property type="protein sequence ID" value="KAF7299674.1"/>
    <property type="molecule type" value="Genomic_DNA"/>
</dbReference>
<accession>A0A8H6SHX0</accession>
<keyword evidence="3" id="KW-1185">Reference proteome</keyword>
<name>A0A8H6SHX0_MYCCL</name>
<dbReference type="Proteomes" id="UP000613580">
    <property type="component" value="Unassembled WGS sequence"/>
</dbReference>
<comment type="caution">
    <text evidence="2">The sequence shown here is derived from an EMBL/GenBank/DDBJ whole genome shotgun (WGS) entry which is preliminary data.</text>
</comment>
<reference evidence="2" key="1">
    <citation type="submission" date="2020-05" db="EMBL/GenBank/DDBJ databases">
        <title>Mycena genomes resolve the evolution of fungal bioluminescence.</title>
        <authorList>
            <person name="Tsai I.J."/>
        </authorList>
    </citation>
    <scope>NUCLEOTIDE SEQUENCE</scope>
    <source>
        <strain evidence="2">110903Hualien_Pintung</strain>
    </source>
</reference>
<evidence type="ECO:0000313" key="3">
    <source>
        <dbReference type="Proteomes" id="UP000613580"/>
    </source>
</evidence>
<proteinExistence type="predicted"/>
<evidence type="ECO:0000256" key="1">
    <source>
        <dbReference type="SAM" id="MobiDB-lite"/>
    </source>
</evidence>
<protein>
    <submittedName>
        <fullName evidence="2">Uncharacterized protein</fullName>
    </submittedName>
</protein>
<dbReference type="AlphaFoldDB" id="A0A8H6SHX0"/>
<dbReference type="OrthoDB" id="3238347at2759"/>
<sequence>MGKSAKLHKRTKKTSSASTTHTPAAVASKPQAQTQAVQAAKKKAGLKAAASKPKSKNTNGGHVLGGADYVDLMMGSRRRAREEAAKLPQDA</sequence>
<evidence type="ECO:0000313" key="2">
    <source>
        <dbReference type="EMBL" id="KAF7299674.1"/>
    </source>
</evidence>